<dbReference type="WBParaSite" id="ALUE_0001009201-mRNA-1">
    <property type="protein sequence ID" value="ALUE_0001009201-mRNA-1"/>
    <property type="gene ID" value="ALUE_0001009201"/>
</dbReference>
<keyword evidence="1" id="KW-1185">Reference proteome</keyword>
<proteinExistence type="predicted"/>
<sequence length="517" mass="59208">MNAVELLHSLIDDCRNQLGNETLILALQMIQLDDNRPSIRPTIKCEFDEKLLPISRIIRGRKIDYKNDEIISDKELLHFIAQTLIIHTGKEALISAIANVLFPIAISGKIFILCESNCDNNLSLNIYIFDEDGWKIAELLSVVTLDEGSSMGNGYYPSGTSSNEVQEKEISAELISSTCDNDKLLQTTAKRQENMTATVLMPSLCSIRKSSPQADEISTSDKTSEETNAVIRNEHIAKCEETRSTLLQTNENDLHNVVDLDAKSANVMCRNDGIEKDLLLRKDVAYAASNEIRRYDHIRSCLSNEYDEENKSLCEEEEETRNVDGQPVPKISCRQENENQIRARIRRILSKFISGECSDEKTFMWHGLDSLKLATFENELKDEFASEFNVPYGCTFHHNTICLLTNYFKTLMKMKLSIDINNRSNYDQINNRSCFDQIDREVRKSIVDNGSIPLSSAQNRLIFMAKYEPENDQQFIERITMKILLKIRITLRTMNSLMESYWSKNQDLLNMIKYGIL</sequence>
<evidence type="ECO:0000313" key="2">
    <source>
        <dbReference type="WBParaSite" id="ALUE_0001009201-mRNA-1"/>
    </source>
</evidence>
<dbReference type="SUPFAM" id="SSF47336">
    <property type="entry name" value="ACP-like"/>
    <property type="match status" value="1"/>
</dbReference>
<dbReference type="Proteomes" id="UP000036681">
    <property type="component" value="Unplaced"/>
</dbReference>
<name>A0A0M3I1E5_ASCLU</name>
<dbReference type="AlphaFoldDB" id="A0A0M3I1E5"/>
<reference evidence="2" key="1">
    <citation type="submission" date="2017-02" db="UniProtKB">
        <authorList>
            <consortium name="WormBaseParasite"/>
        </authorList>
    </citation>
    <scope>IDENTIFICATION</scope>
</reference>
<evidence type="ECO:0000313" key="1">
    <source>
        <dbReference type="Proteomes" id="UP000036681"/>
    </source>
</evidence>
<dbReference type="InterPro" id="IPR036736">
    <property type="entry name" value="ACP-like_sf"/>
</dbReference>
<organism evidence="1 2">
    <name type="scientific">Ascaris lumbricoides</name>
    <name type="common">Giant roundworm</name>
    <dbReference type="NCBI Taxonomy" id="6252"/>
    <lineage>
        <taxon>Eukaryota</taxon>
        <taxon>Metazoa</taxon>
        <taxon>Ecdysozoa</taxon>
        <taxon>Nematoda</taxon>
        <taxon>Chromadorea</taxon>
        <taxon>Rhabditida</taxon>
        <taxon>Spirurina</taxon>
        <taxon>Ascaridomorpha</taxon>
        <taxon>Ascaridoidea</taxon>
        <taxon>Ascarididae</taxon>
        <taxon>Ascaris</taxon>
    </lineage>
</organism>
<accession>A0A0M3I1E5</accession>
<protein>
    <submittedName>
        <fullName evidence="2">Carrier domain-containing protein</fullName>
    </submittedName>
</protein>